<dbReference type="SUPFAM" id="SSF81296">
    <property type="entry name" value="E set domains"/>
    <property type="match status" value="1"/>
</dbReference>
<accession>A0A9N9EN32</accession>
<reference evidence="1" key="1">
    <citation type="submission" date="2021-06" db="EMBL/GenBank/DDBJ databases">
        <authorList>
            <person name="Kallberg Y."/>
            <person name="Tangrot J."/>
            <person name="Rosling A."/>
        </authorList>
    </citation>
    <scope>NUCLEOTIDE SEQUENCE</scope>
    <source>
        <strain evidence="1">87-6 pot B 2015</strain>
    </source>
</reference>
<dbReference type="Gene3D" id="2.60.40.640">
    <property type="match status" value="1"/>
</dbReference>
<gene>
    <name evidence="1" type="ORF">FMOSSE_LOCUS12922</name>
</gene>
<comment type="caution">
    <text evidence="1">The sequence shown here is derived from an EMBL/GenBank/DDBJ whole genome shotgun (WGS) entry which is preliminary data.</text>
</comment>
<evidence type="ECO:0000313" key="2">
    <source>
        <dbReference type="Proteomes" id="UP000789375"/>
    </source>
</evidence>
<protein>
    <submittedName>
        <fullName evidence="1">12334_t:CDS:1</fullName>
    </submittedName>
</protein>
<keyword evidence="2" id="KW-1185">Reference proteome</keyword>
<dbReference type="InterPro" id="IPR014752">
    <property type="entry name" value="Arrestin-like_C"/>
</dbReference>
<dbReference type="Proteomes" id="UP000789375">
    <property type="component" value="Unassembled WGS sequence"/>
</dbReference>
<proteinExistence type="predicted"/>
<feature type="non-terminal residue" evidence="1">
    <location>
        <position position="243"/>
    </location>
</feature>
<evidence type="ECO:0000313" key="1">
    <source>
        <dbReference type="EMBL" id="CAG8681656.1"/>
    </source>
</evidence>
<dbReference type="InterPro" id="IPR014756">
    <property type="entry name" value="Ig_E-set"/>
</dbReference>
<name>A0A9N9EN32_FUNMO</name>
<dbReference type="EMBL" id="CAJVPP010006776">
    <property type="protein sequence ID" value="CAG8681656.1"/>
    <property type="molecule type" value="Genomic_DNA"/>
</dbReference>
<organism evidence="1 2">
    <name type="scientific">Funneliformis mosseae</name>
    <name type="common">Endomycorrhizal fungus</name>
    <name type="synonym">Glomus mosseae</name>
    <dbReference type="NCBI Taxonomy" id="27381"/>
    <lineage>
        <taxon>Eukaryota</taxon>
        <taxon>Fungi</taxon>
        <taxon>Fungi incertae sedis</taxon>
        <taxon>Mucoromycota</taxon>
        <taxon>Glomeromycotina</taxon>
        <taxon>Glomeromycetes</taxon>
        <taxon>Glomerales</taxon>
        <taxon>Glomeraceae</taxon>
        <taxon>Funneliformis</taxon>
    </lineage>
</organism>
<sequence length="243" mass="27849">MTTNLETNYPPLDYYLNPNKSITFSYEKDNDSFQQGILCEDAKSYLIGYLHLNYQKCKKIKRVSLHLKGLEKTLWIKAESIKPCGGERVLVDTTHVIFQPGTDVLIDQLKVRFKINLPDNLPGTIETRFGSVSYNLRAIVTRKSGLFHSKDDIVEIKCPLKTTITLNYTNVSPHKIEGTQNGLVYVFDLPPKKYFQLGTSVSIPMNIYLLESNVMIRKVEISLKSCMNFYCDQSNEGFDKEEQ</sequence>
<dbReference type="AlphaFoldDB" id="A0A9N9EN32"/>